<feature type="region of interest" description="Disordered" evidence="1">
    <location>
        <begin position="167"/>
        <end position="234"/>
    </location>
</feature>
<protein>
    <submittedName>
        <fullName evidence="2">Uncharacterized protein</fullName>
    </submittedName>
</protein>
<reference evidence="2 3" key="2">
    <citation type="submission" date="2020-03" db="EMBL/GenBank/DDBJ databases">
        <authorList>
            <person name="Ichikawa N."/>
            <person name="Kimura A."/>
            <person name="Kitahashi Y."/>
            <person name="Uohara A."/>
        </authorList>
    </citation>
    <scope>NUCLEOTIDE SEQUENCE [LARGE SCALE GENOMIC DNA]</scope>
    <source>
        <strain evidence="2 3">NBRC 108639</strain>
    </source>
</reference>
<evidence type="ECO:0000313" key="3">
    <source>
        <dbReference type="Proteomes" id="UP000482800"/>
    </source>
</evidence>
<feature type="region of interest" description="Disordered" evidence="1">
    <location>
        <begin position="435"/>
        <end position="457"/>
    </location>
</feature>
<dbReference type="Proteomes" id="UP000482800">
    <property type="component" value="Unassembled WGS sequence"/>
</dbReference>
<organism evidence="2 3">
    <name type="scientific">Phytohabitans houttuyneae</name>
    <dbReference type="NCBI Taxonomy" id="1076126"/>
    <lineage>
        <taxon>Bacteria</taxon>
        <taxon>Bacillati</taxon>
        <taxon>Actinomycetota</taxon>
        <taxon>Actinomycetes</taxon>
        <taxon>Micromonosporales</taxon>
        <taxon>Micromonosporaceae</taxon>
    </lineage>
</organism>
<dbReference type="AlphaFoldDB" id="A0A6V8KWH4"/>
<name>A0A6V8KWH4_9ACTN</name>
<keyword evidence="3" id="KW-1185">Reference proteome</keyword>
<gene>
    <name evidence="2" type="ORF">Phou_091150</name>
</gene>
<dbReference type="EMBL" id="BLPF01000004">
    <property type="protein sequence ID" value="GFJ84935.1"/>
    <property type="molecule type" value="Genomic_DNA"/>
</dbReference>
<feature type="compositionally biased region" description="Basic and acidic residues" evidence="1">
    <location>
        <begin position="194"/>
        <end position="220"/>
    </location>
</feature>
<sequence length="457" mass="50830">MPSTGPAHLAVIFYAASTNSGATVTKLTHIGAVVRPSGQKASTYDRLLKIEELFPVTPTPIETTDLREFLPAGEIDRLLAARNDVQLVSEEVTTALVTAISQLRPTMSPVIDWLRALEGFSGLGFSETELLWREQRDAANVGLRIGGFSPTPLRAWRRPAEGEPFIAGVVPYPRPNGEAGRQTPTEAPSQPAARIREDERSPAPDEGNDQSHDRNDRPQDEESQPVLSGLVPKATEARLIEHDARTFPGWRHMPNRQVHIHTFTDGDRRMEIVNVDASGVEAKTGADLIYYHVNTKSFVLVQYKRLHRRTLSIDDRLRDQLARMDDLAKLNQQPSQPDDWRIGPDFGFLKLADTMAHETPADRLIRGLYLPSSYVGILLAQNRTRLGYDTVDRHLSNKQFIEFVAHGLVGTVGITVEQLQEIVNGLADAGDSVVVAEDHSDESTAERQRRLRSRSAR</sequence>
<proteinExistence type="predicted"/>
<accession>A0A6V8KWH4</accession>
<feature type="compositionally biased region" description="Basic and acidic residues" evidence="1">
    <location>
        <begin position="436"/>
        <end position="448"/>
    </location>
</feature>
<evidence type="ECO:0000313" key="2">
    <source>
        <dbReference type="EMBL" id="GFJ84935.1"/>
    </source>
</evidence>
<reference evidence="2 3" key="1">
    <citation type="submission" date="2020-03" db="EMBL/GenBank/DDBJ databases">
        <title>Whole genome shotgun sequence of Phytohabitans houttuyneae NBRC 108639.</title>
        <authorList>
            <person name="Komaki H."/>
            <person name="Tamura T."/>
        </authorList>
    </citation>
    <scope>NUCLEOTIDE SEQUENCE [LARGE SCALE GENOMIC DNA]</scope>
    <source>
        <strain evidence="2 3">NBRC 108639</strain>
    </source>
</reference>
<comment type="caution">
    <text evidence="2">The sequence shown here is derived from an EMBL/GenBank/DDBJ whole genome shotgun (WGS) entry which is preliminary data.</text>
</comment>
<evidence type="ECO:0000256" key="1">
    <source>
        <dbReference type="SAM" id="MobiDB-lite"/>
    </source>
</evidence>